<evidence type="ECO:0000313" key="3">
    <source>
        <dbReference type="Proteomes" id="UP000018320"/>
    </source>
</evidence>
<feature type="compositionally biased region" description="Polar residues" evidence="1">
    <location>
        <begin position="267"/>
        <end position="282"/>
    </location>
</feature>
<dbReference type="AlphaFoldDB" id="V6TM19"/>
<feature type="region of interest" description="Disordered" evidence="1">
    <location>
        <begin position="502"/>
        <end position="538"/>
    </location>
</feature>
<dbReference type="VEuPathDB" id="GiardiaDB:GL50581_263"/>
<evidence type="ECO:0000313" key="2">
    <source>
        <dbReference type="EMBL" id="ESU38020.1"/>
    </source>
</evidence>
<name>V6TM19_GIAIN</name>
<feature type="region of interest" description="Disordered" evidence="1">
    <location>
        <begin position="175"/>
        <end position="284"/>
    </location>
</feature>
<dbReference type="Proteomes" id="UP000018320">
    <property type="component" value="Unassembled WGS sequence"/>
</dbReference>
<feature type="compositionally biased region" description="Basic residues" evidence="1">
    <location>
        <begin position="183"/>
        <end position="199"/>
    </location>
</feature>
<evidence type="ECO:0000256" key="1">
    <source>
        <dbReference type="SAM" id="MobiDB-lite"/>
    </source>
</evidence>
<proteinExistence type="predicted"/>
<organism evidence="2 3">
    <name type="scientific">Giardia intestinalis</name>
    <name type="common">Giardia lamblia</name>
    <dbReference type="NCBI Taxonomy" id="5741"/>
    <lineage>
        <taxon>Eukaryota</taxon>
        <taxon>Metamonada</taxon>
        <taxon>Diplomonadida</taxon>
        <taxon>Hexamitidae</taxon>
        <taxon>Giardiinae</taxon>
        <taxon>Giardia</taxon>
    </lineage>
</organism>
<protein>
    <submittedName>
        <fullName evidence="2">Uncharacterized protein</fullName>
    </submittedName>
</protein>
<reference evidence="3" key="1">
    <citation type="submission" date="2012-02" db="EMBL/GenBank/DDBJ databases">
        <title>Genome sequencing of Giardia lamblia Genotypes A2 and B isolates (DH and GS) and comparative analysis with the genomes of Genotypes A1 and E (WB and Pig).</title>
        <authorList>
            <person name="Adam R."/>
            <person name="Dahlstrom E."/>
            <person name="Martens C."/>
            <person name="Bruno D."/>
            <person name="Barbian K."/>
            <person name="Porcella S.F."/>
            <person name="Nash T."/>
        </authorList>
    </citation>
    <scope>NUCLEOTIDE SEQUENCE</scope>
    <source>
        <strain evidence="3">DH</strain>
    </source>
</reference>
<accession>V6TM19</accession>
<dbReference type="VEuPathDB" id="GiardiaDB:DHA2_150374"/>
<dbReference type="VEuPathDB" id="GiardiaDB:QR46_4275"/>
<sequence length="934" mass="103815">MPNADTNGTMESLIRRNMLLQKDNLGLTGVSKDDAALFLRDAEIDASGATSLGELSDAKHVLNNLNSGIKFASQQSRNLAGLSGFGQSPNNTVPMSRALHPSASFAFEVPDVFAKDSLFQFDSINADESSQHIEASAIDSMHDKDIAHLPKSQEQQLAEVEQSCKDSYMKTYQKELNNAPPKVSKHPVLQRKKPKKKRPKGLEKKPSPVDWAYVQSSQSLQSPQQQATAAVGNEKQTKMEQKKPIAQKAQKGRQLEGAQKKKGMLDLSSQQIDPDVSASSSDSFHDPYFAEREAPVVPKPAVIAAAVTSETAASVVVHNINTVQKEEADAKVYSVQPIPQKVLEQRHQPLLRKNVQKHHDTEAEDGIEVKQLRKFSVIQPPERFHEVVADRELPPQQAPADLEVINVQAIQGHTHDEAHSVHDVSIDPATPEKPTNSVANELMESINLQESTKDNIRIIGVEDIRKSQYRPRRSMTAIGQAIQRNISLVSSSAKSSNLLNIVPNSREHTSDPSRFPISVSPREASAEPRRQDEHAKTAAKSIDDTLTMMDLQPAYKNGKIVLTPPPPLQHPIELDKGDDQGNRYATEGTSKPFTVADTTDYIDQTESYRQSGSFSSKVPANESIVSGLVDEPAEPSRKKPKKIDMAHLNHSTVDSYFRKELYDEVYGSYKLRNFLTSGTGLTLEEIRRRYGVPVMNAKKVRDIKLENIPVDHSCLPRDHSTGRIVVPELDKAIGEGLVYAYPSGEKPYIVSVKVAFIPNKPPRPKRQQPADFRAGLENSQLFIKKQSERIQRIVQKNNLIINEDRFWYTNKSGSQSINVFKSFSGLSFEHFHGLQMARIIEERADGKRPGGAMLWHLYGVGQSDRITSSGYCITQLSQGWARFSLYGNTSAKEGELTEYTTGQYESVAIPRGVRFFLSISPTAECYFLCCVVNV</sequence>
<dbReference type="VEuPathDB" id="GiardiaDB:GL50803_0017606"/>
<feature type="compositionally biased region" description="Low complexity" evidence="1">
    <location>
        <begin position="215"/>
        <end position="226"/>
    </location>
</feature>
<reference evidence="2 3" key="2">
    <citation type="journal article" date="2013" name="Genome Biol. Evol.">
        <title>Genome sequencing of Giardia lamblia genotypes A2 and B isolates (DH and GS) and comparative analysis with the genomes of genotypes A1 and E (WB and Pig).</title>
        <authorList>
            <person name="Adam R.D."/>
            <person name="Dahlstrom E.W."/>
            <person name="Martens C.A."/>
            <person name="Bruno D.P."/>
            <person name="Barbian K.D."/>
            <person name="Ricklefs S.M."/>
            <person name="Hernandez M.M."/>
            <person name="Narla N.P."/>
            <person name="Patel R.B."/>
            <person name="Porcella S.F."/>
            <person name="Nash T.E."/>
        </authorList>
    </citation>
    <scope>NUCLEOTIDE SEQUENCE [LARGE SCALE GENOMIC DNA]</scope>
    <source>
        <strain evidence="2 3">DH</strain>
    </source>
</reference>
<dbReference type="EMBL" id="AHGT01000018">
    <property type="protein sequence ID" value="ESU38020.1"/>
    <property type="molecule type" value="Genomic_DNA"/>
</dbReference>
<gene>
    <name evidence="2" type="ORF">DHA2_150374</name>
</gene>
<feature type="compositionally biased region" description="Basic and acidic residues" evidence="1">
    <location>
        <begin position="524"/>
        <end position="536"/>
    </location>
</feature>
<comment type="caution">
    <text evidence="2">The sequence shown here is derived from an EMBL/GenBank/DDBJ whole genome shotgun (WGS) entry which is preliminary data.</text>
</comment>